<dbReference type="InterPro" id="IPR011058">
    <property type="entry name" value="Cyanovirin-N"/>
</dbReference>
<dbReference type="SUPFAM" id="SSF51322">
    <property type="entry name" value="Cyanovirin-N"/>
    <property type="match status" value="1"/>
</dbReference>
<dbReference type="Proteomes" id="UP000824596">
    <property type="component" value="Unassembled WGS sequence"/>
</dbReference>
<keyword evidence="3" id="KW-1185">Reference proteome</keyword>
<evidence type="ECO:0000313" key="2">
    <source>
        <dbReference type="EMBL" id="KAH0965113.1"/>
    </source>
</evidence>
<reference evidence="2" key="1">
    <citation type="submission" date="2021-09" db="EMBL/GenBank/DDBJ databases">
        <title>A high-quality genome of the endoparasitic fungus Hirsutella rhossiliensis with a comparison of Hirsutella genomes reveals transposable elements contributing to genome size variation.</title>
        <authorList>
            <person name="Lin R."/>
            <person name="Jiao Y."/>
            <person name="Sun X."/>
            <person name="Ling J."/>
            <person name="Xie B."/>
            <person name="Cheng X."/>
        </authorList>
    </citation>
    <scope>NUCLEOTIDE SEQUENCE</scope>
    <source>
        <strain evidence="2">HR02</strain>
    </source>
</reference>
<name>A0A9P8MZW5_9HYPO</name>
<dbReference type="RefSeq" id="XP_044722626.1">
    <property type="nucleotide sequence ID" value="XM_044861600.1"/>
</dbReference>
<dbReference type="Gene3D" id="2.30.60.10">
    <property type="entry name" value="Cyanovirin-N"/>
    <property type="match status" value="1"/>
</dbReference>
<dbReference type="SMART" id="SM01111">
    <property type="entry name" value="CVNH"/>
    <property type="match status" value="1"/>
</dbReference>
<gene>
    <name evidence="2" type="ORF">HRG_03129</name>
</gene>
<evidence type="ECO:0000259" key="1">
    <source>
        <dbReference type="SMART" id="SM01111"/>
    </source>
</evidence>
<organism evidence="2 3">
    <name type="scientific">Hirsutella rhossiliensis</name>
    <dbReference type="NCBI Taxonomy" id="111463"/>
    <lineage>
        <taxon>Eukaryota</taxon>
        <taxon>Fungi</taxon>
        <taxon>Dikarya</taxon>
        <taxon>Ascomycota</taxon>
        <taxon>Pezizomycotina</taxon>
        <taxon>Sordariomycetes</taxon>
        <taxon>Hypocreomycetidae</taxon>
        <taxon>Hypocreales</taxon>
        <taxon>Ophiocordycipitaceae</taxon>
        <taxon>Hirsutella</taxon>
    </lineage>
</organism>
<dbReference type="AlphaFoldDB" id="A0A9P8MZW5"/>
<dbReference type="EMBL" id="JAIZPD010000003">
    <property type="protein sequence ID" value="KAH0965113.1"/>
    <property type="molecule type" value="Genomic_DNA"/>
</dbReference>
<protein>
    <submittedName>
        <fullName evidence="2">CVNH domain-containing protein</fullName>
    </submittedName>
</protein>
<sequence>MAASPAAPQPAPEAPATLHRRAGFAASCREYWLNSKHTATLQARCRQLDGKDRLSTLFLNDCLQNNDGRLWGNRQGKYSVTCDTRTCVLHGTRIECKCRKGGGVWVATSTDLSEFVAGCAS</sequence>
<proteinExistence type="predicted"/>
<feature type="domain" description="Cyanovirin-N" evidence="1">
    <location>
        <begin position="23"/>
        <end position="117"/>
    </location>
</feature>
<evidence type="ECO:0000313" key="3">
    <source>
        <dbReference type="Proteomes" id="UP000824596"/>
    </source>
</evidence>
<accession>A0A9P8MZW5</accession>
<dbReference type="Pfam" id="PF08881">
    <property type="entry name" value="CVNH"/>
    <property type="match status" value="1"/>
</dbReference>
<dbReference type="OrthoDB" id="2947935at2759"/>
<dbReference type="InterPro" id="IPR036673">
    <property type="entry name" value="Cyanovirin-N_sf"/>
</dbReference>
<comment type="caution">
    <text evidence="2">The sequence shown here is derived from an EMBL/GenBank/DDBJ whole genome shotgun (WGS) entry which is preliminary data.</text>
</comment>
<dbReference type="GeneID" id="68352258"/>